<dbReference type="EMBL" id="JANYMP010000022">
    <property type="protein sequence ID" value="MCS7482213.1"/>
    <property type="molecule type" value="Genomic_DNA"/>
</dbReference>
<feature type="region of interest" description="Disordered" evidence="2">
    <location>
        <begin position="499"/>
        <end position="521"/>
    </location>
</feature>
<proteinExistence type="predicted"/>
<dbReference type="SUPFAM" id="SSF102588">
    <property type="entry name" value="LmbE-like"/>
    <property type="match status" value="1"/>
</dbReference>
<dbReference type="PANTHER" id="PTHR12993">
    <property type="entry name" value="N-ACETYLGLUCOSAMINYL-PHOSPHATIDYLINOSITOL DE-N-ACETYLASE-RELATED"/>
    <property type="match status" value="1"/>
</dbReference>
<evidence type="ECO:0000256" key="2">
    <source>
        <dbReference type="SAM" id="MobiDB-lite"/>
    </source>
</evidence>
<accession>A0A9X2VV52</accession>
<keyword evidence="3" id="KW-0732">Signal</keyword>
<dbReference type="Pfam" id="PF02585">
    <property type="entry name" value="PIG-L"/>
    <property type="match status" value="1"/>
</dbReference>
<organism evidence="4 5">
    <name type="scientific">Umezawaea endophytica</name>
    <dbReference type="NCBI Taxonomy" id="1654476"/>
    <lineage>
        <taxon>Bacteria</taxon>
        <taxon>Bacillati</taxon>
        <taxon>Actinomycetota</taxon>
        <taxon>Actinomycetes</taxon>
        <taxon>Pseudonocardiales</taxon>
        <taxon>Pseudonocardiaceae</taxon>
        <taxon>Umezawaea</taxon>
    </lineage>
</organism>
<keyword evidence="1" id="KW-0862">Zinc</keyword>
<dbReference type="GO" id="GO:0016811">
    <property type="term" value="F:hydrolase activity, acting on carbon-nitrogen (but not peptide) bonds, in linear amides"/>
    <property type="evidence" value="ECO:0007669"/>
    <property type="project" value="TreeGrafter"/>
</dbReference>
<dbReference type="Proteomes" id="UP001141259">
    <property type="component" value="Unassembled WGS sequence"/>
</dbReference>
<comment type="caution">
    <text evidence="4">The sequence shown here is derived from an EMBL/GenBank/DDBJ whole genome shotgun (WGS) entry which is preliminary data.</text>
</comment>
<dbReference type="InterPro" id="IPR003737">
    <property type="entry name" value="GlcNAc_PI_deacetylase-related"/>
</dbReference>
<evidence type="ECO:0000256" key="3">
    <source>
        <dbReference type="SAM" id="SignalP"/>
    </source>
</evidence>
<protein>
    <submittedName>
        <fullName evidence="4">PIG-L family deacetylase</fullName>
    </submittedName>
</protein>
<dbReference type="SUPFAM" id="SSF89372">
    <property type="entry name" value="Fucose-specific lectin"/>
    <property type="match status" value="2"/>
</dbReference>
<dbReference type="InterPro" id="IPR024078">
    <property type="entry name" value="LmbE-like_dom_sf"/>
</dbReference>
<evidence type="ECO:0000313" key="4">
    <source>
        <dbReference type="EMBL" id="MCS7482213.1"/>
    </source>
</evidence>
<feature type="signal peptide" evidence="3">
    <location>
        <begin position="1"/>
        <end position="20"/>
    </location>
</feature>
<dbReference type="PANTHER" id="PTHR12993:SF11">
    <property type="entry name" value="N-ACETYLGLUCOSAMINYL-PHOSPHATIDYLINOSITOL DE-N-ACETYLASE"/>
    <property type="match status" value="1"/>
</dbReference>
<keyword evidence="5" id="KW-1185">Reference proteome</keyword>
<dbReference type="RefSeq" id="WP_259627687.1">
    <property type="nucleotide sequence ID" value="NZ_JANYMP010000022.1"/>
</dbReference>
<reference evidence="4" key="1">
    <citation type="submission" date="2022-08" db="EMBL/GenBank/DDBJ databases">
        <authorList>
            <person name="Tistechok S."/>
            <person name="Samborskyy M."/>
            <person name="Roman I."/>
        </authorList>
    </citation>
    <scope>NUCLEOTIDE SEQUENCE</scope>
    <source>
        <strain evidence="4">DSM 103496</strain>
    </source>
</reference>
<gene>
    <name evidence="4" type="ORF">NZH93_35650</name>
</gene>
<dbReference type="AlphaFoldDB" id="A0A9X2VV52"/>
<dbReference type="Gene3D" id="3.40.50.10320">
    <property type="entry name" value="LmbE-like"/>
    <property type="match status" value="1"/>
</dbReference>
<dbReference type="GO" id="GO:0016137">
    <property type="term" value="P:glycoside metabolic process"/>
    <property type="evidence" value="ECO:0007669"/>
    <property type="project" value="UniProtKB-ARBA"/>
</dbReference>
<dbReference type="PROSITE" id="PS51257">
    <property type="entry name" value="PROKAR_LIPOPROTEIN"/>
    <property type="match status" value="1"/>
</dbReference>
<evidence type="ECO:0000256" key="1">
    <source>
        <dbReference type="ARBA" id="ARBA00022833"/>
    </source>
</evidence>
<evidence type="ECO:0000313" key="5">
    <source>
        <dbReference type="Proteomes" id="UP001141259"/>
    </source>
</evidence>
<name>A0A9X2VV52_9PSEU</name>
<feature type="chain" id="PRO_5040767510" evidence="3">
    <location>
        <begin position="21"/>
        <end position="607"/>
    </location>
</feature>
<dbReference type="Gene3D" id="2.120.10.70">
    <property type="entry name" value="Fucose-specific lectin"/>
    <property type="match status" value="1"/>
</dbReference>
<sequence>MPRLRVFAALILTVFLLACAPRPGEPPRDSSPLSLQVVAHQDDDLLFMNPDVRDDVRAGRAVVTVFLTGGEAAASDPAEYIAGRQAGVRAAYAAMADVVDDWVGEPLRIDADHQVEQYSLRARPSIKLIFVNLPEDGTRTAPGGGHALRRLWADQNESVRIPTVQPRGSRMAKASTYRRYELLDMLQTLMERFQPTVIRTQDSEPRKDYPHWKPFHDHPDHLMTAKFTEAAARNYRDSARRPVFLEFGYRDYNIEQSPVNLHPAQQQQKLADFERYKEHDPLMGKQASYDNWPRRMYQRWPRGVSWAGRDESGKPWAFAVLSGRLRSWSGDSWEHADLGDPGGPLVPGVSVATGRHGLEVCGRRQDDDTIACWRGGRWTGLGSPDGSDGVSTPTVVAMADGRLALFVLNGSDGVSRLEQDGSGSWQDRWTDLGGSGFRDGLGAVSGPDGVELFAMGPDGLQHWQGGWRPFGSVKPAGAPVAIGSNALAYRVANSGEVAVSERGPTGWSPPVTLPGPGGSGDVAGVSRDGRLTLVGRDDRGKVAITRERADGGFDPWSGMNGDTVDSPTVLTDVKSCAMVLAIGPDARLRVNAQTRTDAEFSGWRSAG</sequence>